<sequence>MRPTLTAALLATTMFCIPTTAHAQAMSAEEAAALRAELAALKAKVETLEDRLDAATAPGAVPSGTVTAATPALAPVTAAAAPAKPGPDIAWKGAPEIKTADGWSFKPRGRIQLDLASIDAPPGVTDTHGGLATEFRRVYLGVDGKIPGGISYRVEADVANSSVELTDVYLTYGTGPLSITAGQIKPFWSLEEMTSDLFTSFAERAAFTQAFGFERRVGLSGQYKGKALLVQGGVFGDNANDLLSDSDNSMSVDGRLVWMPRFGDTQLHLGASAHWRKANDGPSAVRYAARPFVHTTNSRLVDTGTFTATSERGLGLEGALIAGPFHVASEGFWQTARRPGLADPTFFGGYAEVGYVLTRGDRRGYKDGSFDRLVPSRPITAGGPGAIEINARYDHLDLSDAGITGGRQRTLGVAVVWAPIPYLRLTANYGHLMYDDAAIGSTSGDRNYSADAFGLRTQIDF</sequence>
<feature type="signal peptide" evidence="1">
    <location>
        <begin position="1"/>
        <end position="23"/>
    </location>
</feature>
<feature type="chain" id="PRO_5007502526" evidence="1">
    <location>
        <begin position="24"/>
        <end position="461"/>
    </location>
</feature>
<dbReference type="RefSeq" id="WP_062902139.1">
    <property type="nucleotide sequence ID" value="NZ_CP013342.1"/>
</dbReference>
<evidence type="ECO:0000313" key="2">
    <source>
        <dbReference type="EMBL" id="AMU95579.1"/>
    </source>
</evidence>
<dbReference type="InterPro" id="IPR010870">
    <property type="entry name" value="Porin_O/P"/>
</dbReference>
<organism evidence="2 3">
    <name type="scientific">Sphingopyxis terrae subsp. terrae NBRC 15098</name>
    <dbReference type="NCBI Taxonomy" id="1219058"/>
    <lineage>
        <taxon>Bacteria</taxon>
        <taxon>Pseudomonadati</taxon>
        <taxon>Pseudomonadota</taxon>
        <taxon>Alphaproteobacteria</taxon>
        <taxon>Sphingomonadales</taxon>
        <taxon>Sphingomonadaceae</taxon>
        <taxon>Sphingopyxis</taxon>
    </lineage>
</organism>
<dbReference type="InterPro" id="IPR023614">
    <property type="entry name" value="Porin_dom_sf"/>
</dbReference>
<reference evidence="2 3" key="2">
    <citation type="journal article" date="2016" name="Genome Announc.">
        <title>Complete Genome Sequence of Sphingopyxis terrae Strain 203-1 (NBRC 111660), a Polyethylene Glycol Degrader.</title>
        <authorList>
            <person name="Ohtsubo Y."/>
            <person name="Nonoyama S."/>
            <person name="Nagata Y."/>
            <person name="Numata M."/>
            <person name="Tsuchikane K."/>
            <person name="Hosoyama A."/>
            <person name="Yamazoe A."/>
            <person name="Tsuda M."/>
            <person name="Fujita N."/>
            <person name="Kawai F."/>
        </authorList>
    </citation>
    <scope>NUCLEOTIDE SEQUENCE [LARGE SCALE GENOMIC DNA]</scope>
    <source>
        <strain evidence="2 3">203-1</strain>
    </source>
</reference>
<dbReference type="Pfam" id="PF07396">
    <property type="entry name" value="Porin_O_P"/>
    <property type="match status" value="1"/>
</dbReference>
<dbReference type="Proteomes" id="UP000076234">
    <property type="component" value="Chromosome"/>
</dbReference>
<gene>
    <name evidence="2" type="ORF">AOA14_13265</name>
</gene>
<dbReference type="AlphaFoldDB" id="A0A142W0T0"/>
<dbReference type="Gene3D" id="2.40.160.10">
    <property type="entry name" value="Porin"/>
    <property type="match status" value="1"/>
</dbReference>
<proteinExistence type="predicted"/>
<accession>A0A142W0T0</accession>
<dbReference type="EMBL" id="CP013342">
    <property type="protein sequence ID" value="AMU95579.1"/>
    <property type="molecule type" value="Genomic_DNA"/>
</dbReference>
<keyword evidence="1" id="KW-0732">Signal</keyword>
<name>A0A142W0T0_9SPHN</name>
<dbReference type="SUPFAM" id="SSF56935">
    <property type="entry name" value="Porins"/>
    <property type="match status" value="1"/>
</dbReference>
<dbReference type="STRING" id="1219058.AOA14_13265"/>
<dbReference type="KEGG" id="ster:AOA14_13265"/>
<evidence type="ECO:0000256" key="1">
    <source>
        <dbReference type="SAM" id="SignalP"/>
    </source>
</evidence>
<protein>
    <submittedName>
        <fullName evidence="2">Porin</fullName>
    </submittedName>
</protein>
<reference evidence="3" key="1">
    <citation type="submission" date="2015-11" db="EMBL/GenBank/DDBJ databases">
        <title>Complete genome sequence of a polyethylene glycol-degrading strain Sphingopyxis terrae strain 203-1 (NBRC 15098).</title>
        <authorList>
            <person name="Yoshiyuki O."/>
            <person name="Shouta N."/>
            <person name="Nagata Y."/>
            <person name="Numata M."/>
            <person name="Tsuchikane K."/>
            <person name="Hosoyama A."/>
            <person name="Yamazoe A."/>
            <person name="Tsuda M."/>
            <person name="Fujita N."/>
            <person name="Kawai F."/>
        </authorList>
    </citation>
    <scope>NUCLEOTIDE SEQUENCE [LARGE SCALE GENOMIC DNA]</scope>
    <source>
        <strain evidence="3">203-1</strain>
    </source>
</reference>
<evidence type="ECO:0000313" key="3">
    <source>
        <dbReference type="Proteomes" id="UP000076234"/>
    </source>
</evidence>